<organism evidence="1 2">
    <name type="scientific">Protea cynaroides</name>
    <dbReference type="NCBI Taxonomy" id="273540"/>
    <lineage>
        <taxon>Eukaryota</taxon>
        <taxon>Viridiplantae</taxon>
        <taxon>Streptophyta</taxon>
        <taxon>Embryophyta</taxon>
        <taxon>Tracheophyta</taxon>
        <taxon>Spermatophyta</taxon>
        <taxon>Magnoliopsida</taxon>
        <taxon>Proteales</taxon>
        <taxon>Proteaceae</taxon>
        <taxon>Protea</taxon>
    </lineage>
</organism>
<name>A0A9Q0KCY9_9MAGN</name>
<dbReference type="PANTHER" id="PTHR34574:SF3">
    <property type="entry name" value="CALCIUM-BINDING EF HAND FAMILY PROTEIN"/>
    <property type="match status" value="1"/>
</dbReference>
<accession>A0A9Q0KCY9</accession>
<proteinExistence type="predicted"/>
<dbReference type="AlphaFoldDB" id="A0A9Q0KCY9"/>
<evidence type="ECO:0000313" key="1">
    <source>
        <dbReference type="EMBL" id="KAJ4968231.1"/>
    </source>
</evidence>
<dbReference type="SUPFAM" id="SSF47473">
    <property type="entry name" value="EF-hand"/>
    <property type="match status" value="1"/>
</dbReference>
<protein>
    <recommendedName>
        <fullName evidence="3">EF-hand domain-containing protein</fullName>
    </recommendedName>
</protein>
<dbReference type="PANTHER" id="PTHR34574">
    <property type="entry name" value="CALCIUM-BINDING EF-HAND FAMILY PROTEIN-RELATED"/>
    <property type="match status" value="1"/>
</dbReference>
<gene>
    <name evidence="1" type="ORF">NE237_014932</name>
</gene>
<evidence type="ECO:0008006" key="3">
    <source>
        <dbReference type="Google" id="ProtNLM"/>
    </source>
</evidence>
<dbReference type="Proteomes" id="UP001141806">
    <property type="component" value="Unassembled WGS sequence"/>
</dbReference>
<sequence length="323" mass="35867">MADGGLTVLDGSHLRAVDLHLPEVGGFFTGGQVIEIAESQVSSSLFGLSLPESLKAAALQRISLDIDSFRDAKLDREQASSKLEDYVIAIASELRDDPLVVSVLDGSPLKLFLEDEDDFAMLAENLFTDLDTEEKGKIRKNQIRNALVRMGVEMGVPPFSAFSRLEDILKEHKAEGDEALGQAQFAQLLQLVLQELADILAEQNIVVIQNVKIINDSKLKKFMADENKLNDEIEKAFQCASKEGRGSTEIIRSYLEQNGPNIGLPPPEANEAANFYDQVFADVEKGESREKIDRDEFEWIMKNILEKFAEQLEANPVFHGLDS</sequence>
<dbReference type="Gene3D" id="1.10.238.10">
    <property type="entry name" value="EF-hand"/>
    <property type="match status" value="1"/>
</dbReference>
<dbReference type="InterPro" id="IPR011992">
    <property type="entry name" value="EF-hand-dom_pair"/>
</dbReference>
<reference evidence="1" key="1">
    <citation type="journal article" date="2023" name="Plant J.">
        <title>The genome of the king protea, Protea cynaroides.</title>
        <authorList>
            <person name="Chang J."/>
            <person name="Duong T.A."/>
            <person name="Schoeman C."/>
            <person name="Ma X."/>
            <person name="Roodt D."/>
            <person name="Barker N."/>
            <person name="Li Z."/>
            <person name="Van de Peer Y."/>
            <person name="Mizrachi E."/>
        </authorList>
    </citation>
    <scope>NUCLEOTIDE SEQUENCE</scope>
    <source>
        <tissue evidence="1">Young leaves</tissue>
    </source>
</reference>
<keyword evidence="2" id="KW-1185">Reference proteome</keyword>
<evidence type="ECO:0000313" key="2">
    <source>
        <dbReference type="Proteomes" id="UP001141806"/>
    </source>
</evidence>
<comment type="caution">
    <text evidence="1">The sequence shown here is derived from an EMBL/GenBank/DDBJ whole genome shotgun (WGS) entry which is preliminary data.</text>
</comment>
<dbReference type="EMBL" id="JAMYWD010000006">
    <property type="protein sequence ID" value="KAJ4968231.1"/>
    <property type="molecule type" value="Genomic_DNA"/>
</dbReference>
<dbReference type="OrthoDB" id="2016045at2759"/>